<protein>
    <submittedName>
        <fullName evidence="3">Uncharacterized protein</fullName>
    </submittedName>
</protein>
<comment type="caution">
    <text evidence="3">The sequence shown here is derived from an EMBL/GenBank/DDBJ whole genome shotgun (WGS) entry which is preliminary data.</text>
</comment>
<dbReference type="HOGENOM" id="CLU_012879_1_0_1"/>
<accession>A0A072PK97</accession>
<organism evidence="3 4">
    <name type="scientific">Exophiala aquamarina CBS 119918</name>
    <dbReference type="NCBI Taxonomy" id="1182545"/>
    <lineage>
        <taxon>Eukaryota</taxon>
        <taxon>Fungi</taxon>
        <taxon>Dikarya</taxon>
        <taxon>Ascomycota</taxon>
        <taxon>Pezizomycotina</taxon>
        <taxon>Eurotiomycetes</taxon>
        <taxon>Chaetothyriomycetidae</taxon>
        <taxon>Chaetothyriales</taxon>
        <taxon>Herpotrichiellaceae</taxon>
        <taxon>Exophiala</taxon>
    </lineage>
</organism>
<name>A0A072PK97_9EURO</name>
<keyword evidence="2" id="KW-0812">Transmembrane</keyword>
<evidence type="ECO:0000256" key="2">
    <source>
        <dbReference type="SAM" id="Phobius"/>
    </source>
</evidence>
<dbReference type="RefSeq" id="XP_013258540.1">
    <property type="nucleotide sequence ID" value="XM_013403086.1"/>
</dbReference>
<feature type="region of interest" description="Disordered" evidence="1">
    <location>
        <begin position="31"/>
        <end position="52"/>
    </location>
</feature>
<keyword evidence="2" id="KW-0472">Membrane</keyword>
<dbReference type="OrthoDB" id="5342924at2759"/>
<dbReference type="GeneID" id="25282444"/>
<reference evidence="3 4" key="1">
    <citation type="submission" date="2013-03" db="EMBL/GenBank/DDBJ databases">
        <title>The Genome Sequence of Exophiala aquamarina CBS 119918.</title>
        <authorList>
            <consortium name="The Broad Institute Genomics Platform"/>
            <person name="Cuomo C."/>
            <person name="de Hoog S."/>
            <person name="Gorbushina A."/>
            <person name="Walker B."/>
            <person name="Young S.K."/>
            <person name="Zeng Q."/>
            <person name="Gargeya S."/>
            <person name="Fitzgerald M."/>
            <person name="Haas B."/>
            <person name="Abouelleil A."/>
            <person name="Allen A.W."/>
            <person name="Alvarado L."/>
            <person name="Arachchi H.M."/>
            <person name="Berlin A.M."/>
            <person name="Chapman S.B."/>
            <person name="Gainer-Dewar J."/>
            <person name="Goldberg J."/>
            <person name="Griggs A."/>
            <person name="Gujja S."/>
            <person name="Hansen M."/>
            <person name="Howarth C."/>
            <person name="Imamovic A."/>
            <person name="Ireland A."/>
            <person name="Larimer J."/>
            <person name="McCowan C."/>
            <person name="Murphy C."/>
            <person name="Pearson M."/>
            <person name="Poon T.W."/>
            <person name="Priest M."/>
            <person name="Roberts A."/>
            <person name="Saif S."/>
            <person name="Shea T."/>
            <person name="Sisk P."/>
            <person name="Sykes S."/>
            <person name="Wortman J."/>
            <person name="Nusbaum C."/>
            <person name="Birren B."/>
        </authorList>
    </citation>
    <scope>NUCLEOTIDE SEQUENCE [LARGE SCALE GENOMIC DNA]</scope>
    <source>
        <strain evidence="3 4">CBS 119918</strain>
    </source>
</reference>
<dbReference type="STRING" id="1182545.A0A072PK97"/>
<feature type="transmembrane region" description="Helical" evidence="2">
    <location>
        <begin position="232"/>
        <end position="255"/>
    </location>
</feature>
<dbReference type="VEuPathDB" id="FungiDB:A1O9_07530"/>
<keyword evidence="4" id="KW-1185">Reference proteome</keyword>
<evidence type="ECO:0000256" key="1">
    <source>
        <dbReference type="SAM" id="MobiDB-lite"/>
    </source>
</evidence>
<gene>
    <name evidence="3" type="ORF">A1O9_07530</name>
</gene>
<evidence type="ECO:0000313" key="3">
    <source>
        <dbReference type="EMBL" id="KEF55950.1"/>
    </source>
</evidence>
<proteinExistence type="predicted"/>
<feature type="region of interest" description="Disordered" evidence="1">
    <location>
        <begin position="815"/>
        <end position="843"/>
    </location>
</feature>
<keyword evidence="2" id="KW-1133">Transmembrane helix</keyword>
<dbReference type="AlphaFoldDB" id="A0A072PK97"/>
<feature type="compositionally biased region" description="Pro residues" evidence="1">
    <location>
        <begin position="40"/>
        <end position="51"/>
    </location>
</feature>
<feature type="transmembrane region" description="Helical" evidence="2">
    <location>
        <begin position="117"/>
        <end position="135"/>
    </location>
</feature>
<sequence length="843" mass="92075">MDLPGAGRRSYLRASYGQFFNPYTAHIPLESQDALNPNSPVSPLPPSPNPTSQPIKSAYTVHCLTSPPEEKEFSYSNINLTSYGDTKSPHTALARNATFEQPKPAIYTGFWNNSPKLIPHIIAIGVTVAVVQLSFRNHYWMDLRDPMYEILPGITQGGALNALQLAAKLHELILVASLGKIVLHVAQDHLVGRSGLPLGLITNSFSIGAGDFLWTKAYWKSIWTIKNKHWRFWLVSLLATVLAMLAGPSSAIAVIPSLNWYPLAYPFQEEVLPFYIFNQSTVLWPSNITAASLNGPNSGINCTIASTKTAYQDVCPAGGFRDTYEWAGNLLFANSSAGTNISFSDAHGESRRVVTTQSCDSSFDGRASGLSLNTFLTGAVSSFWSFANNNFHGLALLTAKPRITFQGSLYAPRVEVLCDGYVYYNTSMIESRAPVNFPSFTPDRQLPSANYVFPYNGILNATNVTWVSMPAGSDNPSIGIVIRVPYTYGNGSVTNIAQATEIHACSIYAQWVPVEVYYEPRQQDQVSYRVKNNVKETCLPIGNEQPGDSLPPRNASIDMDYANAINQPIPFTDGPLPVLDAMLARMVFEDDRLAGNETGYTFKAPLVSISSVDGTTNTTLDDTRKSHSTMIGTMLAGVVTDGLARIAGNGIFPYSASMFLTNQTTDSGSIVGRFLISSAHGGDDNPLNATDADVSEWLRVDPVFSRYGYGYDWKDSRTTQFGILVLLIHFVFSSIHTAVILYKVLISREGLVGSWTTISELLALAMNSTPSPNLQDTCAGVDAAKTWRQVVSIRETYAGHLEMVVGAADKAKFPGPQPNTAYGHLRARRREPADSSDSQWTCD</sequence>
<dbReference type="Proteomes" id="UP000027920">
    <property type="component" value="Unassembled WGS sequence"/>
</dbReference>
<evidence type="ECO:0000313" key="4">
    <source>
        <dbReference type="Proteomes" id="UP000027920"/>
    </source>
</evidence>
<dbReference type="EMBL" id="AMGV01000006">
    <property type="protein sequence ID" value="KEF55950.1"/>
    <property type="molecule type" value="Genomic_DNA"/>
</dbReference>